<dbReference type="EC" id="1.4.3.5" evidence="5"/>
<dbReference type="GO" id="GO:0008615">
    <property type="term" value="P:pyridoxine biosynthetic process"/>
    <property type="evidence" value="ECO:0007669"/>
    <property type="project" value="UniProtKB-UniRule"/>
</dbReference>
<keyword evidence="2 5" id="KW-0285">Flavoprotein</keyword>
<comment type="catalytic activity">
    <reaction evidence="5">
        <text>pyridoxamine 5'-phosphate + O2 + H2O = pyridoxal 5'-phosphate + H2O2 + NH4(+)</text>
        <dbReference type="Rhea" id="RHEA:15817"/>
        <dbReference type="ChEBI" id="CHEBI:15377"/>
        <dbReference type="ChEBI" id="CHEBI:15379"/>
        <dbReference type="ChEBI" id="CHEBI:16240"/>
        <dbReference type="ChEBI" id="CHEBI:28938"/>
        <dbReference type="ChEBI" id="CHEBI:58451"/>
        <dbReference type="ChEBI" id="CHEBI:597326"/>
        <dbReference type="EC" id="1.4.3.5"/>
    </reaction>
</comment>
<feature type="binding site" evidence="5">
    <location>
        <position position="112"/>
    </location>
    <ligand>
        <name>substrate</name>
    </ligand>
</feature>
<feature type="binding site" evidence="5 6">
    <location>
        <position position="171"/>
    </location>
    <ligand>
        <name>FMN</name>
        <dbReference type="ChEBI" id="CHEBI:58210"/>
    </ligand>
</feature>
<feature type="binding site" evidence="5 6">
    <location>
        <position position="90"/>
    </location>
    <ligand>
        <name>FMN</name>
        <dbReference type="ChEBI" id="CHEBI:58210"/>
    </ligand>
</feature>
<evidence type="ECO:0000256" key="2">
    <source>
        <dbReference type="ARBA" id="ARBA00022630"/>
    </source>
</evidence>
<dbReference type="NCBIfam" id="NF004231">
    <property type="entry name" value="PRK05679.1"/>
    <property type="match status" value="1"/>
</dbReference>
<dbReference type="OrthoDB" id="9780392at2"/>
<feature type="binding site" evidence="5">
    <location>
        <begin position="177"/>
        <end position="179"/>
    </location>
    <ligand>
        <name>substrate</name>
    </ligand>
</feature>
<comment type="similarity">
    <text evidence="1 5">Belongs to the pyridoxamine 5'-phosphate oxidase family.</text>
</comment>
<feature type="binding site" evidence="5 6">
    <location>
        <position position="67"/>
    </location>
    <ligand>
        <name>FMN</name>
        <dbReference type="ChEBI" id="CHEBI:58210"/>
    </ligand>
</feature>
<reference evidence="10" key="1">
    <citation type="submission" date="2018-02" db="EMBL/GenBank/DDBJ databases">
        <title>Genome sequencing of Solimonas sp. HR-BB.</title>
        <authorList>
            <person name="Lee Y."/>
            <person name="Jeon C.O."/>
        </authorList>
    </citation>
    <scope>NUCLEOTIDE SEQUENCE [LARGE SCALE GENOMIC DNA]</scope>
    <source>
        <strain evidence="10">HR-E</strain>
    </source>
</reference>
<keyword evidence="3 5" id="KW-0288">FMN</keyword>
<dbReference type="InterPro" id="IPR019576">
    <property type="entry name" value="Pyridoxamine_oxidase_dimer_C"/>
</dbReference>
<feature type="binding site" evidence="5 6">
    <location>
        <begin position="46"/>
        <end position="51"/>
    </location>
    <ligand>
        <name>FMN</name>
        <dbReference type="ChEBI" id="CHEBI:58210"/>
    </ligand>
</feature>
<comment type="cofactor">
    <cofactor evidence="5 6">
        <name>FMN</name>
        <dbReference type="ChEBI" id="CHEBI:58210"/>
    </cofactor>
    <text evidence="5 6">Binds 1 FMN per subunit.</text>
</comment>
<evidence type="ECO:0000313" key="9">
    <source>
        <dbReference type="EMBL" id="PQA52136.1"/>
    </source>
</evidence>
<dbReference type="PANTHER" id="PTHR10851:SF0">
    <property type="entry name" value="PYRIDOXINE-5'-PHOSPHATE OXIDASE"/>
    <property type="match status" value="1"/>
</dbReference>
<keyword evidence="5" id="KW-0664">Pyridoxine biosynthesis</keyword>
<accession>A0A2P6AVA5</accession>
<name>A0A2P6AVA5_9GAMM</name>
<feature type="binding site" evidence="5">
    <location>
        <position position="116"/>
    </location>
    <ligand>
        <name>substrate</name>
    </ligand>
</feature>
<dbReference type="EMBL" id="PTQZ01000005">
    <property type="protein sequence ID" value="PQA52136.1"/>
    <property type="molecule type" value="Genomic_DNA"/>
</dbReference>
<keyword evidence="10" id="KW-1185">Reference proteome</keyword>
<feature type="binding site" evidence="5">
    <location>
        <position position="108"/>
    </location>
    <ligand>
        <name>substrate</name>
    </ligand>
</feature>
<dbReference type="PIRSF" id="PIRSF000190">
    <property type="entry name" value="Pyd_amn-ph_oxd"/>
    <property type="match status" value="1"/>
</dbReference>
<comment type="catalytic activity">
    <reaction evidence="5">
        <text>pyridoxine 5'-phosphate + O2 = pyridoxal 5'-phosphate + H2O2</text>
        <dbReference type="Rhea" id="RHEA:15149"/>
        <dbReference type="ChEBI" id="CHEBI:15379"/>
        <dbReference type="ChEBI" id="CHEBI:16240"/>
        <dbReference type="ChEBI" id="CHEBI:58589"/>
        <dbReference type="ChEBI" id="CHEBI:597326"/>
        <dbReference type="EC" id="1.4.3.5"/>
    </reaction>
</comment>
<evidence type="ECO:0000256" key="1">
    <source>
        <dbReference type="ARBA" id="ARBA00007301"/>
    </source>
</evidence>
<dbReference type="InterPro" id="IPR019740">
    <property type="entry name" value="Pyridox_Oxase_CS"/>
</dbReference>
<evidence type="ECO:0000256" key="3">
    <source>
        <dbReference type="ARBA" id="ARBA00022643"/>
    </source>
</evidence>
<comment type="caution">
    <text evidence="9">The sequence shown here is derived from an EMBL/GenBank/DDBJ whole genome shotgun (WGS) entry which is preliminary data.</text>
</comment>
<dbReference type="Gene3D" id="2.30.110.10">
    <property type="entry name" value="Electron Transport, Fmn-binding Protein, Chain A"/>
    <property type="match status" value="1"/>
</dbReference>
<evidence type="ECO:0000256" key="5">
    <source>
        <dbReference type="HAMAP-Rule" id="MF_01629"/>
    </source>
</evidence>
<dbReference type="PANTHER" id="PTHR10851">
    <property type="entry name" value="PYRIDOXINE-5-PHOSPHATE OXIDASE"/>
    <property type="match status" value="1"/>
</dbReference>
<comment type="subunit">
    <text evidence="5">Homodimer.</text>
</comment>
<sequence>MAPEDCHADPLTQLQQWLQEAIEAGVPEPTAMTLATADARGRPSARIVLLKGVERGQLHFFTNYESRKGDDLLHNPQAALTLFWPALERQVRIEGAVSRLDAAESDAYFASRPYGSRIGAWASEQSRSISDAQVLAGRAETLRQRYPEQAPVPRPPHWGGYGLGADHIEFWQGRPSRLHDRVLYLPDGQGGWTRQRLQP</sequence>
<feature type="binding site" evidence="5 6">
    <location>
        <position position="68"/>
    </location>
    <ligand>
        <name>FMN</name>
        <dbReference type="ChEBI" id="CHEBI:58210"/>
    </ligand>
</feature>
<dbReference type="GO" id="GO:0004733">
    <property type="term" value="F:pyridoxamine phosphate oxidase activity"/>
    <property type="evidence" value="ECO:0007669"/>
    <property type="project" value="UniProtKB-UniRule"/>
</dbReference>
<evidence type="ECO:0000256" key="6">
    <source>
        <dbReference type="PIRSR" id="PIRSR000190-2"/>
    </source>
</evidence>
<comment type="pathway">
    <text evidence="5">Cofactor metabolism; pyridoxal 5'-phosphate salvage; pyridoxal 5'-phosphate from pyridoxamine 5'-phosphate: step 1/1.</text>
</comment>
<dbReference type="Pfam" id="PF01243">
    <property type="entry name" value="PNPOx_N"/>
    <property type="match status" value="1"/>
</dbReference>
<evidence type="ECO:0000256" key="4">
    <source>
        <dbReference type="ARBA" id="ARBA00023002"/>
    </source>
</evidence>
<feature type="binding site" evidence="5 6">
    <location>
        <position position="181"/>
    </location>
    <ligand>
        <name>FMN</name>
        <dbReference type="ChEBI" id="CHEBI:58210"/>
    </ligand>
</feature>
<dbReference type="NCBIfam" id="TIGR00558">
    <property type="entry name" value="pdxH"/>
    <property type="match status" value="1"/>
</dbReference>
<dbReference type="AlphaFoldDB" id="A0A2P6AVA5"/>
<keyword evidence="4 5" id="KW-0560">Oxidoreductase</keyword>
<dbReference type="HAMAP" id="MF_01629">
    <property type="entry name" value="PdxH"/>
    <property type="match status" value="1"/>
</dbReference>
<dbReference type="InterPro" id="IPR012349">
    <property type="entry name" value="Split_barrel_FMN-bd"/>
</dbReference>
<comment type="function">
    <text evidence="5">Catalyzes the oxidation of either pyridoxine 5'-phosphate (PNP) or pyridoxamine 5'-phosphate (PMP) into pyridoxal 5'-phosphate (PLP).</text>
</comment>
<dbReference type="InterPro" id="IPR011576">
    <property type="entry name" value="Pyridox_Oxase_N"/>
</dbReference>
<dbReference type="RefSeq" id="WP_105190957.1">
    <property type="nucleotide sequence ID" value="NZ_PTQZ01000005.1"/>
</dbReference>
<dbReference type="GO" id="GO:0010181">
    <property type="term" value="F:FMN binding"/>
    <property type="evidence" value="ECO:0007669"/>
    <property type="project" value="UniProtKB-UniRule"/>
</dbReference>
<dbReference type="InterPro" id="IPR000659">
    <property type="entry name" value="Pyridox_Oxase"/>
</dbReference>
<comment type="pathway">
    <text evidence="5">Cofactor metabolism; pyridoxal 5'-phosphate salvage; pyridoxal 5'-phosphate from pyridoxine 5'-phosphate: step 1/1.</text>
</comment>
<evidence type="ECO:0000259" key="8">
    <source>
        <dbReference type="Pfam" id="PF10590"/>
    </source>
</evidence>
<feature type="binding site" evidence="5">
    <location>
        <position position="51"/>
    </location>
    <ligand>
        <name>substrate</name>
    </ligand>
</feature>
<protein>
    <recommendedName>
        <fullName evidence="5">Pyridoxine/pyridoxamine 5'-phosphate oxidase</fullName>
        <ecNumber evidence="5">1.4.3.5</ecNumber>
    </recommendedName>
    <alternativeName>
        <fullName evidence="5">PNP/PMP oxidase</fullName>
        <shortName evidence="5">PNPOx</shortName>
    </alternativeName>
    <alternativeName>
        <fullName evidence="5">Pyridoxal 5'-phosphate synthase</fullName>
    </alternativeName>
</protein>
<dbReference type="Proteomes" id="UP000243900">
    <property type="component" value="Unassembled WGS sequence"/>
</dbReference>
<evidence type="ECO:0000259" key="7">
    <source>
        <dbReference type="Pfam" id="PF01243"/>
    </source>
</evidence>
<feature type="binding site" evidence="5 6">
    <location>
        <begin position="125"/>
        <end position="126"/>
    </location>
    <ligand>
        <name>FMN</name>
        <dbReference type="ChEBI" id="CHEBI:58210"/>
    </ligand>
</feature>
<evidence type="ECO:0000313" key="10">
    <source>
        <dbReference type="Proteomes" id="UP000243900"/>
    </source>
</evidence>
<feature type="domain" description="Pyridoxamine 5'-phosphate oxidase N-terminal" evidence="7">
    <location>
        <begin position="18"/>
        <end position="145"/>
    </location>
</feature>
<dbReference type="SUPFAM" id="SSF50475">
    <property type="entry name" value="FMN-binding split barrel"/>
    <property type="match status" value="1"/>
</dbReference>
<dbReference type="Pfam" id="PF10590">
    <property type="entry name" value="PNP_phzG_C"/>
    <property type="match status" value="1"/>
</dbReference>
<feature type="domain" description="Pyridoxine 5'-phosphate oxidase dimerisation C-terminal" evidence="8">
    <location>
        <begin position="158"/>
        <end position="199"/>
    </location>
</feature>
<dbReference type="UniPathway" id="UPA01068">
    <property type="reaction ID" value="UER00304"/>
</dbReference>
<feature type="binding site" evidence="5 6">
    <location>
        <begin position="61"/>
        <end position="62"/>
    </location>
    <ligand>
        <name>FMN</name>
        <dbReference type="ChEBI" id="CHEBI:58210"/>
    </ligand>
</feature>
<gene>
    <name evidence="5 9" type="primary">pdxH</name>
    <name evidence="9" type="ORF">C5O18_00635</name>
</gene>
<proteinExistence type="inferred from homology"/>
<organism evidence="9 10">
    <name type="scientific">Amnimonas aquatica</name>
    <dbReference type="NCBI Taxonomy" id="2094561"/>
    <lineage>
        <taxon>Bacteria</taxon>
        <taxon>Pseudomonadati</taxon>
        <taxon>Pseudomonadota</taxon>
        <taxon>Gammaproteobacteria</taxon>
        <taxon>Moraxellales</taxon>
        <taxon>Moraxellaceae</taxon>
        <taxon>Amnimonas</taxon>
    </lineage>
</organism>
<dbReference type="PROSITE" id="PS01064">
    <property type="entry name" value="PYRIDOX_OXIDASE"/>
    <property type="match status" value="1"/>
</dbReference>